<dbReference type="SUPFAM" id="SSF47413">
    <property type="entry name" value="lambda repressor-like DNA-binding domains"/>
    <property type="match status" value="1"/>
</dbReference>
<comment type="caution">
    <text evidence="2">The sequence shown here is derived from an EMBL/GenBank/DDBJ whole genome shotgun (WGS) entry which is preliminary data.</text>
</comment>
<dbReference type="AlphaFoldDB" id="A0A5M8FRB3"/>
<dbReference type="Gene3D" id="1.10.260.40">
    <property type="entry name" value="lambda repressor-like DNA-binding domains"/>
    <property type="match status" value="1"/>
</dbReference>
<dbReference type="SMART" id="SM00530">
    <property type="entry name" value="HTH_XRE"/>
    <property type="match status" value="1"/>
</dbReference>
<dbReference type="OrthoDB" id="9155304at2"/>
<dbReference type="Pfam" id="PF13560">
    <property type="entry name" value="HTH_31"/>
    <property type="match status" value="1"/>
</dbReference>
<evidence type="ECO:0000259" key="1">
    <source>
        <dbReference type="PROSITE" id="PS50943"/>
    </source>
</evidence>
<dbReference type="EMBL" id="VWXX01000011">
    <property type="protein sequence ID" value="KAA6185285.1"/>
    <property type="molecule type" value="Genomic_DNA"/>
</dbReference>
<evidence type="ECO:0000313" key="3">
    <source>
        <dbReference type="Proteomes" id="UP000322981"/>
    </source>
</evidence>
<reference evidence="2 3" key="1">
    <citation type="submission" date="2019-09" db="EMBL/GenBank/DDBJ databases">
        <title>Whole-genome sequence of the purple sulfur bacterium Thiohalocapsa marina DSM 19078.</title>
        <authorList>
            <person name="Kyndt J.A."/>
            <person name="Meyer T.E."/>
        </authorList>
    </citation>
    <scope>NUCLEOTIDE SEQUENCE [LARGE SCALE GENOMIC DNA]</scope>
    <source>
        <strain evidence="2 3">DSM 19078</strain>
    </source>
</reference>
<sequence length="116" mass="13402">MAFAAYIRDCRERLRQQDRRYSLRQTAQRVGMQPAYLSKIERGDFPPPSEEKIRLIAEDLGEDCDVLLAMAGKVSQDLQEIIRARPALFAKLIRALRSAPDDKVEEIAREIRDGEW</sequence>
<proteinExistence type="predicted"/>
<dbReference type="InterPro" id="IPR001387">
    <property type="entry name" value="Cro/C1-type_HTH"/>
</dbReference>
<keyword evidence="3" id="KW-1185">Reference proteome</keyword>
<dbReference type="CDD" id="cd00093">
    <property type="entry name" value="HTH_XRE"/>
    <property type="match status" value="1"/>
</dbReference>
<protein>
    <submittedName>
        <fullName evidence="2">Helix-turn-helix domain-containing protein</fullName>
    </submittedName>
</protein>
<dbReference type="Proteomes" id="UP000322981">
    <property type="component" value="Unassembled WGS sequence"/>
</dbReference>
<feature type="domain" description="HTH cro/C1-type" evidence="1">
    <location>
        <begin position="7"/>
        <end position="67"/>
    </location>
</feature>
<evidence type="ECO:0000313" key="2">
    <source>
        <dbReference type="EMBL" id="KAA6185285.1"/>
    </source>
</evidence>
<accession>A0A5M8FRB3</accession>
<dbReference type="RefSeq" id="WP_150092683.1">
    <property type="nucleotide sequence ID" value="NZ_VWXX01000011.1"/>
</dbReference>
<gene>
    <name evidence="2" type="ORF">F2Q65_09300</name>
</gene>
<dbReference type="PROSITE" id="PS50943">
    <property type="entry name" value="HTH_CROC1"/>
    <property type="match status" value="1"/>
</dbReference>
<name>A0A5M8FRB3_9GAMM</name>
<organism evidence="2 3">
    <name type="scientific">Thiohalocapsa marina</name>
    <dbReference type="NCBI Taxonomy" id="424902"/>
    <lineage>
        <taxon>Bacteria</taxon>
        <taxon>Pseudomonadati</taxon>
        <taxon>Pseudomonadota</taxon>
        <taxon>Gammaproteobacteria</taxon>
        <taxon>Chromatiales</taxon>
        <taxon>Chromatiaceae</taxon>
        <taxon>Thiohalocapsa</taxon>
    </lineage>
</organism>
<dbReference type="GO" id="GO:0003677">
    <property type="term" value="F:DNA binding"/>
    <property type="evidence" value="ECO:0007669"/>
    <property type="project" value="InterPro"/>
</dbReference>
<dbReference type="InterPro" id="IPR010982">
    <property type="entry name" value="Lambda_DNA-bd_dom_sf"/>
</dbReference>